<protein>
    <recommendedName>
        <fullName evidence="4">Thioredoxin domain-containing protein</fullName>
    </recommendedName>
</protein>
<comment type="caution">
    <text evidence="2">The sequence shown here is derived from an EMBL/GenBank/DDBJ whole genome shotgun (WGS) entry which is preliminary data.</text>
</comment>
<dbReference type="SUPFAM" id="SSF52833">
    <property type="entry name" value="Thioredoxin-like"/>
    <property type="match status" value="1"/>
</dbReference>
<evidence type="ECO:0008006" key="4">
    <source>
        <dbReference type="Google" id="ProtNLM"/>
    </source>
</evidence>
<evidence type="ECO:0000313" key="2">
    <source>
        <dbReference type="EMBL" id="GMH51810.1"/>
    </source>
</evidence>
<accession>A0A9W6ZK89</accession>
<gene>
    <name evidence="2" type="ORF">TL16_g01091</name>
</gene>
<organism evidence="2 3">
    <name type="scientific">Triparma laevis f. inornata</name>
    <dbReference type="NCBI Taxonomy" id="1714386"/>
    <lineage>
        <taxon>Eukaryota</taxon>
        <taxon>Sar</taxon>
        <taxon>Stramenopiles</taxon>
        <taxon>Ochrophyta</taxon>
        <taxon>Bolidophyceae</taxon>
        <taxon>Parmales</taxon>
        <taxon>Triparmaceae</taxon>
        <taxon>Triparma</taxon>
    </lineage>
</organism>
<proteinExistence type="predicted"/>
<evidence type="ECO:0000313" key="3">
    <source>
        <dbReference type="Proteomes" id="UP001162640"/>
    </source>
</evidence>
<dbReference type="EMBL" id="BLQM01000023">
    <property type="protein sequence ID" value="GMH51810.1"/>
    <property type="molecule type" value="Genomic_DNA"/>
</dbReference>
<dbReference type="Proteomes" id="UP001162640">
    <property type="component" value="Unassembled WGS sequence"/>
</dbReference>
<name>A0A9W6ZK89_9STRA</name>
<dbReference type="Gene3D" id="3.40.30.10">
    <property type="entry name" value="Glutaredoxin"/>
    <property type="match status" value="1"/>
</dbReference>
<evidence type="ECO:0000256" key="1">
    <source>
        <dbReference type="SAM" id="MobiDB-lite"/>
    </source>
</evidence>
<reference evidence="3" key="1">
    <citation type="journal article" date="2023" name="Commun. Biol.">
        <title>Genome analysis of Parmales, the sister group of diatoms, reveals the evolutionary specialization of diatoms from phago-mixotrophs to photoautotrophs.</title>
        <authorList>
            <person name="Ban H."/>
            <person name="Sato S."/>
            <person name="Yoshikawa S."/>
            <person name="Yamada K."/>
            <person name="Nakamura Y."/>
            <person name="Ichinomiya M."/>
            <person name="Sato N."/>
            <person name="Blanc-Mathieu R."/>
            <person name="Endo H."/>
            <person name="Kuwata A."/>
            <person name="Ogata H."/>
        </authorList>
    </citation>
    <scope>NUCLEOTIDE SEQUENCE [LARGE SCALE GENOMIC DNA]</scope>
</reference>
<dbReference type="InterPro" id="IPR036249">
    <property type="entry name" value="Thioredoxin-like_sf"/>
</dbReference>
<sequence>MANNKDLLIDLQRSSNSSCCIPPRPPINDEAQKSAPTKSDSDSIHPALLASLILAILGLCAFIAKEAMSEDSFLFHSKKKWDPSMREVPEVPVLTKSALNSAASKGQAIMVKFCSGPRTSDNDLGATACTEEYDRIYGLIAKQVQVHEKRKDAKLFTMDCENDWGICKQLNIMAFPTVMFGNAVVDDMVGIEDMPVLDMVDGWSKVEVPISLKMIDISPAPQFYKSTKAKIGEIADKVLAPYCSLSFRVACSKKENAQLEDFLTWDIKKLDQGIAELEAKVKAGEDMLVEGKAAGDAAHEALTSALKKEVTSIYGGRHVQAEKRRREFKARLVVAMEEYKILVEEEKAEQFIEEFDGMLGGE</sequence>
<feature type="region of interest" description="Disordered" evidence="1">
    <location>
        <begin position="15"/>
        <end position="40"/>
    </location>
</feature>
<dbReference type="AlphaFoldDB" id="A0A9W6ZK89"/>